<dbReference type="Pfam" id="PF01966">
    <property type="entry name" value="HD"/>
    <property type="match status" value="1"/>
</dbReference>
<dbReference type="OrthoDB" id="6381514at2759"/>
<evidence type="ECO:0000313" key="4">
    <source>
        <dbReference type="RefSeq" id="XP_018008210.2"/>
    </source>
</evidence>
<dbReference type="PANTHER" id="PTHR11373:SF4">
    <property type="entry name" value="DEOXYNUCLEOSIDE TRIPHOSPHATE TRIPHOSPHOHYDROLASE SAMHD1"/>
    <property type="match status" value="1"/>
</dbReference>
<reference evidence="4" key="1">
    <citation type="submission" date="2025-08" db="UniProtKB">
        <authorList>
            <consortium name="RefSeq"/>
        </authorList>
    </citation>
    <scope>IDENTIFICATION</scope>
    <source>
        <tissue evidence="4">Whole organism</tissue>
    </source>
</reference>
<protein>
    <submittedName>
        <fullName evidence="4">Deoxynucleoside triphosphate triphosphohydrolase SAMHD1</fullName>
    </submittedName>
</protein>
<evidence type="ECO:0000259" key="2">
    <source>
        <dbReference type="SMART" id="SM00471"/>
    </source>
</evidence>
<organism evidence="3 4">
    <name type="scientific">Hyalella azteca</name>
    <name type="common">Amphipod</name>
    <dbReference type="NCBI Taxonomy" id="294128"/>
    <lineage>
        <taxon>Eukaryota</taxon>
        <taxon>Metazoa</taxon>
        <taxon>Ecdysozoa</taxon>
        <taxon>Arthropoda</taxon>
        <taxon>Crustacea</taxon>
        <taxon>Multicrustacea</taxon>
        <taxon>Malacostraca</taxon>
        <taxon>Eumalacostraca</taxon>
        <taxon>Peracarida</taxon>
        <taxon>Amphipoda</taxon>
        <taxon>Senticaudata</taxon>
        <taxon>Talitrida</taxon>
        <taxon>Talitroidea</taxon>
        <taxon>Hyalellidae</taxon>
        <taxon>Hyalella</taxon>
    </lineage>
</organism>
<sequence>MMREGSEKVFQDSVHGCITMPAQCMAIIDTPEFQRLRFIRQLGCSSFVYPSACHSRFEHSIGVAHLAGKLVEALRHRQPGLDITTEDAMCVQVAGLCHDLGHGPFSHLWEQFAKDFRLNILALQIINNQRNGIDVDKWDYLLRDSHHLGIPVSFSYERLSRTRIDYLYKRGRRGRLSEAADSVQEFVQLTDDVVQRMMRLRDVRGAPHASRLILTDVFRRRLYQDVGHVMLDCAQRCTVEDFRKLMLEAVEVHPGLPPGRPPHEVSSCIRFIPLTPHFGRGHQNPMAKIG</sequence>
<dbReference type="GO" id="GO:0006203">
    <property type="term" value="P:dGTP catabolic process"/>
    <property type="evidence" value="ECO:0007669"/>
    <property type="project" value="TreeGrafter"/>
</dbReference>
<dbReference type="GO" id="GO:0008832">
    <property type="term" value="F:dGTPase activity"/>
    <property type="evidence" value="ECO:0007669"/>
    <property type="project" value="TreeGrafter"/>
</dbReference>
<dbReference type="InterPro" id="IPR050135">
    <property type="entry name" value="dGTPase-like"/>
</dbReference>
<dbReference type="InterPro" id="IPR006674">
    <property type="entry name" value="HD_domain"/>
</dbReference>
<dbReference type="Gene3D" id="1.10.3210.10">
    <property type="entry name" value="Hypothetical protein af1432"/>
    <property type="match status" value="2"/>
</dbReference>
<dbReference type="PANTHER" id="PTHR11373">
    <property type="entry name" value="DEOXYNUCLEOSIDE TRIPHOSPHATE TRIPHOSPHOHYDROLASE"/>
    <property type="match status" value="1"/>
</dbReference>
<dbReference type="RefSeq" id="XP_018008210.2">
    <property type="nucleotide sequence ID" value="XM_018152721.2"/>
</dbReference>
<dbReference type="GeneID" id="108665918"/>
<dbReference type="CDD" id="cd00077">
    <property type="entry name" value="HDc"/>
    <property type="match status" value="1"/>
</dbReference>
<dbReference type="KEGG" id="hazt:108665918"/>
<evidence type="ECO:0000313" key="3">
    <source>
        <dbReference type="Proteomes" id="UP000694843"/>
    </source>
</evidence>
<gene>
    <name evidence="4" type="primary">LOC108665918</name>
</gene>
<evidence type="ECO:0000256" key="1">
    <source>
        <dbReference type="ARBA" id="ARBA00005776"/>
    </source>
</evidence>
<dbReference type="InterPro" id="IPR003607">
    <property type="entry name" value="HD/PDEase_dom"/>
</dbReference>
<comment type="similarity">
    <text evidence="1">Belongs to the SAMHD1 family.</text>
</comment>
<dbReference type="AlphaFoldDB" id="A0A8B7N3P3"/>
<dbReference type="GO" id="GO:0005634">
    <property type="term" value="C:nucleus"/>
    <property type="evidence" value="ECO:0007669"/>
    <property type="project" value="TreeGrafter"/>
</dbReference>
<dbReference type="SUPFAM" id="SSF109604">
    <property type="entry name" value="HD-domain/PDEase-like"/>
    <property type="match status" value="1"/>
</dbReference>
<accession>A0A8B7N3P3</accession>
<keyword evidence="3" id="KW-1185">Reference proteome</keyword>
<proteinExistence type="inferred from homology"/>
<dbReference type="SMART" id="SM00471">
    <property type="entry name" value="HDc"/>
    <property type="match status" value="1"/>
</dbReference>
<name>A0A8B7N3P3_HYAAZ</name>
<dbReference type="Proteomes" id="UP000694843">
    <property type="component" value="Unplaced"/>
</dbReference>
<feature type="domain" description="HD/PDEase" evidence="2">
    <location>
        <begin position="52"/>
        <end position="150"/>
    </location>
</feature>
<dbReference type="CTD" id="43927"/>